<feature type="region of interest" description="Disordered" evidence="1">
    <location>
        <begin position="98"/>
        <end position="123"/>
    </location>
</feature>
<reference evidence="3 5" key="1">
    <citation type="submission" date="2016-06" db="EMBL/GenBank/DDBJ databases">
        <authorList>
            <person name="Kjaerup R.B."/>
            <person name="Dalgaard T.S."/>
            <person name="Juul-Madsen H.R."/>
        </authorList>
    </citation>
    <scope>NUCLEOTIDE SEQUENCE [LARGE SCALE GENOMIC DNA]</scope>
    <source>
        <strain evidence="3">Orrdi1</strain>
    </source>
</reference>
<keyword evidence="5" id="KW-1185">Reference proteome</keyword>
<dbReference type="Pfam" id="PF07332">
    <property type="entry name" value="Phage_holin_3_6"/>
    <property type="match status" value="1"/>
</dbReference>
<protein>
    <submittedName>
        <fullName evidence="3">Probable transmembrane protein</fullName>
    </submittedName>
</protein>
<dbReference type="AlphaFoldDB" id="A0A1C3K467"/>
<feature type="compositionally biased region" description="Basic and acidic residues" evidence="1">
    <location>
        <begin position="109"/>
        <end position="123"/>
    </location>
</feature>
<dbReference type="KEGG" id="odi:ODI_R3325"/>
<organism evidence="3 5">
    <name type="scientific">Orrella dioscoreae</name>
    <dbReference type="NCBI Taxonomy" id="1851544"/>
    <lineage>
        <taxon>Bacteria</taxon>
        <taxon>Pseudomonadati</taxon>
        <taxon>Pseudomonadota</taxon>
        <taxon>Betaproteobacteria</taxon>
        <taxon>Burkholderiales</taxon>
        <taxon>Alcaligenaceae</taxon>
        <taxon>Orrella</taxon>
    </lineage>
</organism>
<keyword evidence="2" id="KW-1133">Transmembrane helix</keyword>
<feature type="transmembrane region" description="Helical" evidence="2">
    <location>
        <begin position="21"/>
        <end position="45"/>
    </location>
</feature>
<dbReference type="Proteomes" id="UP000078558">
    <property type="component" value="Chromosome I"/>
</dbReference>
<evidence type="ECO:0000313" key="4">
    <source>
        <dbReference type="EMBL" id="SOE51278.1"/>
    </source>
</evidence>
<gene>
    <name evidence="3" type="ORF">ODI_03034</name>
    <name evidence="4" type="ORF">ODI_R3325</name>
</gene>
<dbReference type="EMBL" id="LT907988">
    <property type="protein sequence ID" value="SOE51278.1"/>
    <property type="molecule type" value="Genomic_DNA"/>
</dbReference>
<keyword evidence="2" id="KW-0472">Membrane</keyword>
<accession>A0A1C3K467</accession>
<proteinExistence type="predicted"/>
<name>A0A1C3K467_9BURK</name>
<feature type="transmembrane region" description="Helical" evidence="2">
    <location>
        <begin position="51"/>
        <end position="72"/>
    </location>
</feature>
<evidence type="ECO:0000313" key="5">
    <source>
        <dbReference type="Proteomes" id="UP000078558"/>
    </source>
</evidence>
<dbReference type="InterPro" id="IPR009937">
    <property type="entry name" value="Phage_holin_3_6"/>
</dbReference>
<sequence length="123" mass="13257">MEIFSLELAEEKSRLIKVLGLAFGALLFTALAVLVFSILVAVMFWPTDNRYLALGVLAALYGLIGLGLFLALRRQLLDGPAPFAATVEELGRDAEAFAGRRGSAADDAGEPRRDPGRVREPRG</sequence>
<evidence type="ECO:0000256" key="1">
    <source>
        <dbReference type="SAM" id="MobiDB-lite"/>
    </source>
</evidence>
<evidence type="ECO:0000313" key="3">
    <source>
        <dbReference type="EMBL" id="SBT26218.1"/>
    </source>
</evidence>
<keyword evidence="2 3" id="KW-0812">Transmembrane</keyword>
<dbReference type="EMBL" id="FLRC01000029">
    <property type="protein sequence ID" value="SBT26218.1"/>
    <property type="molecule type" value="Genomic_DNA"/>
</dbReference>
<dbReference type="STRING" id="1851544.ODI_03034"/>
<evidence type="ECO:0000256" key="2">
    <source>
        <dbReference type="SAM" id="Phobius"/>
    </source>
</evidence>
<reference evidence="4 5" key="2">
    <citation type="submission" date="2017-08" db="EMBL/GenBank/DDBJ databases">
        <authorList>
            <person name="de Groot N.N."/>
        </authorList>
    </citation>
    <scope>NUCLEOTIDE SEQUENCE [LARGE SCALE GENOMIC DNA]</scope>
    <source>
        <strain evidence="4">Orrdi1</strain>
    </source>
</reference>